<dbReference type="GeneID" id="4391022"/>
<accession>Q2H648</accession>
<evidence type="ECO:0000313" key="2">
    <source>
        <dbReference type="EMBL" id="EAQ89248.1"/>
    </source>
</evidence>
<evidence type="ECO:0000256" key="1">
    <source>
        <dbReference type="SAM" id="MobiDB-lite"/>
    </source>
</evidence>
<dbReference type="EMBL" id="CH408031">
    <property type="protein sequence ID" value="EAQ89248.1"/>
    <property type="molecule type" value="Genomic_DNA"/>
</dbReference>
<reference evidence="3" key="1">
    <citation type="journal article" date="2015" name="Genome Announc.">
        <title>Draft genome sequence of the cellulolytic fungus Chaetomium globosum.</title>
        <authorList>
            <person name="Cuomo C.A."/>
            <person name="Untereiner W.A."/>
            <person name="Ma L.-J."/>
            <person name="Grabherr M."/>
            <person name="Birren B.W."/>
        </authorList>
    </citation>
    <scope>NUCLEOTIDE SEQUENCE [LARGE SCALE GENOMIC DNA]</scope>
    <source>
        <strain evidence="3">ATCC 6205 / CBS 148.51 / DSM 1962 / NBRC 6347 / NRRL 1970</strain>
    </source>
</reference>
<proteinExistence type="predicted"/>
<dbReference type="eggNOG" id="ENOG502RW1Z">
    <property type="taxonomic scope" value="Eukaryota"/>
</dbReference>
<dbReference type="InParanoid" id="Q2H648"/>
<dbReference type="AlphaFoldDB" id="Q2H648"/>
<dbReference type="RefSeq" id="XP_001221962.1">
    <property type="nucleotide sequence ID" value="XM_001221961.1"/>
</dbReference>
<evidence type="ECO:0000313" key="3">
    <source>
        <dbReference type="Proteomes" id="UP000001056"/>
    </source>
</evidence>
<dbReference type="HOGENOM" id="CLU_501519_0_0_1"/>
<sequence>MHDQRPRRARKQRPGRGGDGRARLGRRHHGQPDAGLHGQPRQRQHHAREDVDDDLLVDAGDFARARRPAPEDDVPAEEAGEEAVVGAWMGGEDVSFGVWEGIVGGVLAFFAWCRDVVLEEQAGEFVDGGEPGQVAGVHACRAEDELCFFAEAGRDGGDGAITRAFDDGEQGVVFRVEDDTLGDSLGFARGQNVFLDSLWPNRTLRLSRAAADMVPRQFGDAGGQAGLDCAAFETGDIGDAMINGDLYPDKTPAAEKYDGTHLLWVHEIEWPEQAIYAHSKDDHVHTLQGLNFLWRLGAVGLLEYKVRRLIHEITEPQLNALLAVTDDPGIVLPISLRKLLLVVVNGREEAIRSALELFYPILEDPDNNMGDVPVWDLADVAAIEKRIGSHTECAELDCSPSNGTMATYRVSRRYKGSVMIPTKTKRVYVHIHTSVKDLCVIERVLDYRYRPDRIESQKYVDRCEVNRREVNRREFWDFEAKLHRRWTHVEETWDPPGYYVQRRRWELRFELGFKGFQDWASLDLNLSDRWMDRGSVLDSELLE</sequence>
<name>Q2H648_CHAGB</name>
<dbReference type="Proteomes" id="UP000001056">
    <property type="component" value="Unassembled WGS sequence"/>
</dbReference>
<organism evidence="2 3">
    <name type="scientific">Chaetomium globosum (strain ATCC 6205 / CBS 148.51 / DSM 1962 / NBRC 6347 / NRRL 1970)</name>
    <name type="common">Soil fungus</name>
    <dbReference type="NCBI Taxonomy" id="306901"/>
    <lineage>
        <taxon>Eukaryota</taxon>
        <taxon>Fungi</taxon>
        <taxon>Dikarya</taxon>
        <taxon>Ascomycota</taxon>
        <taxon>Pezizomycotina</taxon>
        <taxon>Sordariomycetes</taxon>
        <taxon>Sordariomycetidae</taxon>
        <taxon>Sordariales</taxon>
        <taxon>Chaetomiaceae</taxon>
        <taxon>Chaetomium</taxon>
    </lineage>
</organism>
<gene>
    <name evidence="2" type="ORF">CHGG_05867</name>
</gene>
<feature type="region of interest" description="Disordered" evidence="1">
    <location>
        <begin position="1"/>
        <end position="54"/>
    </location>
</feature>
<protein>
    <submittedName>
        <fullName evidence="2">Uncharacterized protein</fullName>
    </submittedName>
</protein>
<keyword evidence="3" id="KW-1185">Reference proteome</keyword>
<dbReference type="VEuPathDB" id="FungiDB:CHGG_05867"/>